<sequence length="927" mass="106291">MRSKLESDSEPKTTSSNNTTNGTQEAEEQQFDYVEKEIDEDLICSICLLPFVDPISHNSDACGNTFCLKCVEKVSDCPMCREVDFKKNCSSAKTIAKLLDKLKVKCGMCKNIVLRGELKVHQEKYCPLHEAYQQVEEFKKKLEQEFQQKSEKLQREHEELIEIVKAEMEQHLREAKENLAKLEENLLQQFKKKEELLESNMKERESRILTREKLENSNKPIHINVRGTIMTVSLGDFIHNERESDNLFKKMFTGQHPCYQTPSKQFDDSIYFIDCDPNVFKHMIEWLQYGEIAELSNDMRRSVLNACKKFGLTNMSNDLSESINKESNSKQIMPMSQFDFMNIVNLTRSQKSALNLSGLDLRKLVINNTNLEKSEIIGSDFSGMNLKQTNFKGSNLRGCNFSNCDLTSVNLQECELDDCNFSNAILGKTNFSKSSLLNINLSNAIYKETKFIGAKFENVTGFQNRKLGSLDFSNSSFKSIEFCNSDLSNSNFTNCNAIDCNLESTILRKTNFEKSQFDNCRFNNKCKFEETSFKNSSMKNVSGLIGIDLVRVDLSNCKLTKTDFTVSYIFETNFLNCNFCMEVLRSKHNIISNCDLSGLFLNGDFTGFKFENVKFTNTNIEKSKFENSTFVKCKIQMNFKKDSLQHCNVIECDFNGSIFEEIDFTLIQANLETNSFNNCVFKNADLRELKDLSKFLGSTFDACLFNFKEFTNKHIQKIHFQNINLQDLGGFKFSAITVDIPWFNLLSSSVIVNSCDIAIGCELYSNTKSKSIPQLLYRGSRDGFKAEHFHSKCDNQGPTLTIIKSEHNQIFGGFTSKSWRSRSGECVTDSSAFIFKITDSNGSYQFEHFKIQREENAILVNQYYLALFGADIQIESDCNLNYRSRSNLGSYYELPKGYQKGSNEANNYLAGSYYFKVSEIEVFKINQ</sequence>
<dbReference type="KEGG" id="ngr:NAEGRDRAFT_82104"/>
<dbReference type="InterPro" id="IPR051082">
    <property type="entry name" value="Pentapeptide-BTB/POZ_domain"/>
</dbReference>
<dbReference type="InterPro" id="IPR013083">
    <property type="entry name" value="Znf_RING/FYVE/PHD"/>
</dbReference>
<gene>
    <name evidence="6" type="ORF">NAEGRDRAFT_82104</name>
</gene>
<evidence type="ECO:0000313" key="7">
    <source>
        <dbReference type="Proteomes" id="UP000006671"/>
    </source>
</evidence>
<protein>
    <submittedName>
        <fullName evidence="6">Predicted protein</fullName>
    </submittedName>
</protein>
<dbReference type="InterPro" id="IPR001646">
    <property type="entry name" value="5peptide_repeat"/>
</dbReference>
<feature type="coiled-coil region" evidence="2">
    <location>
        <begin position="128"/>
        <end position="207"/>
    </location>
</feature>
<keyword evidence="1" id="KW-0863">Zinc-finger</keyword>
<feature type="compositionally biased region" description="Basic and acidic residues" evidence="3">
    <location>
        <begin position="1"/>
        <end position="11"/>
    </location>
</feature>
<dbReference type="Pfam" id="PF00805">
    <property type="entry name" value="Pentapeptide"/>
    <property type="match status" value="3"/>
</dbReference>
<evidence type="ECO:0000256" key="3">
    <source>
        <dbReference type="SAM" id="MobiDB-lite"/>
    </source>
</evidence>
<evidence type="ECO:0000256" key="2">
    <source>
        <dbReference type="SAM" id="Coils"/>
    </source>
</evidence>
<feature type="domain" description="RING-type" evidence="4">
    <location>
        <begin position="44"/>
        <end position="81"/>
    </location>
</feature>
<dbReference type="InParanoid" id="D2W263"/>
<dbReference type="SUPFAM" id="SSF57850">
    <property type="entry name" value="RING/U-box"/>
    <property type="match status" value="1"/>
</dbReference>
<accession>D2W263</accession>
<dbReference type="EMBL" id="GG738925">
    <property type="protein sequence ID" value="EFC36767.1"/>
    <property type="molecule type" value="Genomic_DNA"/>
</dbReference>
<dbReference type="VEuPathDB" id="AmoebaDB:NAEGRDRAFT_82104"/>
<dbReference type="InterPro" id="IPR001841">
    <property type="entry name" value="Znf_RING"/>
</dbReference>
<dbReference type="SUPFAM" id="SSF141571">
    <property type="entry name" value="Pentapeptide repeat-like"/>
    <property type="match status" value="3"/>
</dbReference>
<feature type="region of interest" description="Disordered" evidence="3">
    <location>
        <begin position="1"/>
        <end position="27"/>
    </location>
</feature>
<reference evidence="6 7" key="1">
    <citation type="journal article" date="2010" name="Cell">
        <title>The genome of Naegleria gruberi illuminates early eukaryotic versatility.</title>
        <authorList>
            <person name="Fritz-Laylin L.K."/>
            <person name="Prochnik S.E."/>
            <person name="Ginger M.L."/>
            <person name="Dacks J.B."/>
            <person name="Carpenter M.L."/>
            <person name="Field M.C."/>
            <person name="Kuo A."/>
            <person name="Paredez A."/>
            <person name="Chapman J."/>
            <person name="Pham J."/>
            <person name="Shu S."/>
            <person name="Neupane R."/>
            <person name="Cipriano M."/>
            <person name="Mancuso J."/>
            <person name="Tu H."/>
            <person name="Salamov A."/>
            <person name="Lindquist E."/>
            <person name="Shapiro H."/>
            <person name="Lucas S."/>
            <person name="Grigoriev I.V."/>
            <person name="Cande W.Z."/>
            <person name="Fulton C."/>
            <person name="Rokhsar D.S."/>
            <person name="Dawson S.C."/>
        </authorList>
    </citation>
    <scope>NUCLEOTIDE SEQUENCE [LARGE SCALE GENOMIC DNA]</scope>
    <source>
        <strain evidence="6 7">NEG-M</strain>
    </source>
</reference>
<dbReference type="RefSeq" id="XP_002669511.1">
    <property type="nucleotide sequence ID" value="XM_002669465.1"/>
</dbReference>
<keyword evidence="1" id="KW-0479">Metal-binding</keyword>
<dbReference type="Gene3D" id="3.30.710.10">
    <property type="entry name" value="Potassium Channel Kv1.1, Chain A"/>
    <property type="match status" value="1"/>
</dbReference>
<dbReference type="PANTHER" id="PTHR14136">
    <property type="entry name" value="BTB_POZ DOMAIN-CONTAINING PROTEIN KCTD9"/>
    <property type="match status" value="1"/>
</dbReference>
<evidence type="ECO:0000313" key="6">
    <source>
        <dbReference type="EMBL" id="EFC36767.1"/>
    </source>
</evidence>
<dbReference type="Proteomes" id="UP000006671">
    <property type="component" value="Unassembled WGS sequence"/>
</dbReference>
<dbReference type="OrthoDB" id="438726at2759"/>
<feature type="compositionally biased region" description="Low complexity" evidence="3">
    <location>
        <begin position="13"/>
        <end position="23"/>
    </location>
</feature>
<dbReference type="STRING" id="5762.D2W263"/>
<keyword evidence="7" id="KW-1185">Reference proteome</keyword>
<evidence type="ECO:0000256" key="1">
    <source>
        <dbReference type="PROSITE-ProRule" id="PRU00175"/>
    </source>
</evidence>
<dbReference type="SMART" id="SM00584">
    <property type="entry name" value="TLDc"/>
    <property type="match status" value="1"/>
</dbReference>
<keyword evidence="2" id="KW-0175">Coiled coil</keyword>
<dbReference type="Pfam" id="PF07534">
    <property type="entry name" value="TLD"/>
    <property type="match status" value="1"/>
</dbReference>
<evidence type="ECO:0000259" key="5">
    <source>
        <dbReference type="PROSITE" id="PS51886"/>
    </source>
</evidence>
<keyword evidence="1" id="KW-0862">Zinc</keyword>
<dbReference type="Gene3D" id="2.160.20.80">
    <property type="entry name" value="E3 ubiquitin-protein ligase SopA"/>
    <property type="match status" value="3"/>
</dbReference>
<dbReference type="InterPro" id="IPR006571">
    <property type="entry name" value="TLDc_dom"/>
</dbReference>
<organism evidence="7">
    <name type="scientific">Naegleria gruberi</name>
    <name type="common">Amoeba</name>
    <dbReference type="NCBI Taxonomy" id="5762"/>
    <lineage>
        <taxon>Eukaryota</taxon>
        <taxon>Discoba</taxon>
        <taxon>Heterolobosea</taxon>
        <taxon>Tetramitia</taxon>
        <taxon>Eutetramitia</taxon>
        <taxon>Vahlkampfiidae</taxon>
        <taxon>Naegleria</taxon>
    </lineage>
</organism>
<dbReference type="GO" id="GO:0008270">
    <property type="term" value="F:zinc ion binding"/>
    <property type="evidence" value="ECO:0007669"/>
    <property type="project" value="UniProtKB-KW"/>
</dbReference>
<dbReference type="GeneID" id="8861013"/>
<proteinExistence type="predicted"/>
<dbReference type="AlphaFoldDB" id="D2W263"/>
<dbReference type="InterPro" id="IPR011333">
    <property type="entry name" value="SKP1/BTB/POZ_sf"/>
</dbReference>
<dbReference type="SUPFAM" id="SSF54695">
    <property type="entry name" value="POZ domain"/>
    <property type="match status" value="1"/>
</dbReference>
<dbReference type="eggNOG" id="KOG1665">
    <property type="taxonomic scope" value="Eukaryota"/>
</dbReference>
<dbReference type="Gene3D" id="3.30.40.10">
    <property type="entry name" value="Zinc/RING finger domain, C3HC4 (zinc finger)"/>
    <property type="match status" value="1"/>
</dbReference>
<dbReference type="PROSITE" id="PS50089">
    <property type="entry name" value="ZF_RING_2"/>
    <property type="match status" value="1"/>
</dbReference>
<dbReference type="OMA" id="SEFCECT"/>
<feature type="domain" description="TLDc" evidence="5">
    <location>
        <begin position="749"/>
        <end position="926"/>
    </location>
</feature>
<name>D2W263_NAEGR</name>
<dbReference type="PANTHER" id="PTHR14136:SF17">
    <property type="entry name" value="BTB_POZ DOMAIN-CONTAINING PROTEIN KCTD9"/>
    <property type="match status" value="1"/>
</dbReference>
<evidence type="ECO:0000259" key="4">
    <source>
        <dbReference type="PROSITE" id="PS50089"/>
    </source>
</evidence>
<dbReference type="PROSITE" id="PS51886">
    <property type="entry name" value="TLDC"/>
    <property type="match status" value="1"/>
</dbReference>